<evidence type="ECO:0000256" key="5">
    <source>
        <dbReference type="ARBA" id="ARBA00011760"/>
    </source>
</evidence>
<comment type="similarity">
    <text evidence="14">Belongs to the TRAFAC class translation factor GTPase superfamily. Classic translation factor GTPase family. CysN/NodQ subfamily.</text>
</comment>
<dbReference type="InterPro" id="IPR050100">
    <property type="entry name" value="TRAFAC_GTPase_members"/>
</dbReference>
<dbReference type="NCBIfam" id="TIGR00455">
    <property type="entry name" value="apsK"/>
    <property type="match status" value="1"/>
</dbReference>
<dbReference type="InterPro" id="IPR009001">
    <property type="entry name" value="Transl_elong_EF1A/Init_IF2_C"/>
</dbReference>
<dbReference type="CDD" id="cd02027">
    <property type="entry name" value="APSK"/>
    <property type="match status" value="1"/>
</dbReference>
<feature type="domain" description="Tr-type G" evidence="16">
    <location>
        <begin position="32"/>
        <end position="246"/>
    </location>
</feature>
<accession>A0ABW2KWU1</accession>
<dbReference type="InterPro" id="IPR031157">
    <property type="entry name" value="G_TR_CS"/>
</dbReference>
<feature type="active site" description="Phosphoserine intermediate" evidence="15">
    <location>
        <position position="553"/>
    </location>
</feature>
<evidence type="ECO:0000256" key="11">
    <source>
        <dbReference type="ARBA" id="ARBA00023268"/>
    </source>
</evidence>
<dbReference type="Pfam" id="PF00009">
    <property type="entry name" value="GTP_EFTU"/>
    <property type="match status" value="1"/>
</dbReference>
<dbReference type="PROSITE" id="PS51722">
    <property type="entry name" value="G_TR_2"/>
    <property type="match status" value="1"/>
</dbReference>
<dbReference type="EC" id="2.7.1.25" evidence="15"/>
<evidence type="ECO:0000256" key="9">
    <source>
        <dbReference type="ARBA" id="ARBA00022840"/>
    </source>
</evidence>
<comment type="similarity">
    <text evidence="15">Belongs to the APS kinase family.</text>
</comment>
<keyword evidence="18" id="KW-1185">Reference proteome</keyword>
<comment type="function">
    <text evidence="12">Proposed to provide activated sulfate for transfer to Nod factor. ATP sulfurylase may be the GTPase, regulating ATP sulfurylase activity.</text>
</comment>
<proteinExistence type="inferred from homology"/>
<sequence>MAPDLTLSVRPAAGRELIADDIGQYLEAHRTKDLLRFITCGSVDDGKSTLIGRLLYESKSLFEDQIAALEADSRRLGTQGGALDFALLVDGLAAEREQGITIDVAYRFFATEHRKFIVADTPGHEQYTRNMITGASTADVAVILVDARKGILNQTRRHSFLVSLIGIRQVVLAVNKMDLVGWSQAVFERIVAEYREFAAPLGFAAILPIPLSALSGDNVVEAGGRMPWYGGTSLLRTLETVPAAATVTGTHEPFRLPVQWVSRPHADFRGFAGLVASGTVRPGDPVAVYPAGRRSRVGRIVTADGDREQAVAGQSVTLTLEDEIDVSRGDLLAPPDDPPGVADRFEATLVWMAEEALAPGRPYLLKLGTRTVTATVDSVRHGIDVNSGTLRPAATLELNGIGLCELSLDHPVAFDPYARNRTTGGFILIDRYSNDTVGVGLLRGPLGRTAHVRWQAHDVTREGRAALKGQRPCVLWFTGLSGAGKSTIANLVERKLHADGRHTFLLDGDNLRHGLSRDLGFGAADRTENIRRVAEVAKLMADAGLIVLVSLISPFRADRRMARELLPPGDFLEVFVDTPLEVAEGRDVKGLYRRARRGEIAQFTGIDSPYEAPESPDIRIDTQALSPEEAALEIVRRLERLGVTGEDPLTDGAAI</sequence>
<keyword evidence="8 14" id="KW-0547">Nucleotide-binding</keyword>
<evidence type="ECO:0000256" key="6">
    <source>
        <dbReference type="ARBA" id="ARBA00022679"/>
    </source>
</evidence>
<name>A0ABW2KWU1_9PROT</name>
<comment type="pathway">
    <text evidence="14">Sulfur metabolism; hydrogen sulfide biosynthesis; sulfite from sulfate: step 1/3.</text>
</comment>
<dbReference type="HAMAP" id="MF_00062">
    <property type="entry name" value="Sulf_adenylyltr_sub1"/>
    <property type="match status" value="1"/>
</dbReference>
<dbReference type="InterPro" id="IPR002891">
    <property type="entry name" value="APS"/>
</dbReference>
<feature type="binding site" evidence="14">
    <location>
        <begin position="175"/>
        <end position="178"/>
    </location>
    <ligand>
        <name>GTP</name>
        <dbReference type="ChEBI" id="CHEBI:37565"/>
    </ligand>
</feature>
<comment type="function">
    <text evidence="14">With CysD forms the ATP sulfurylase (ATPS) that catalyzes the adenylation of sulfate producing adenosine 5'-phosphosulfate (APS) and diphosphate, the first enzymatic step in sulfur assimilation pathway. APS synthesis involves the formation of a high-energy phosphoric-sulfuric acid anhydride bond driven by GTP hydrolysis by CysN coupled to ATP hydrolysis by CysD.</text>
</comment>
<comment type="subunit">
    <text evidence="5">Sulfate-activating enzymes, NodP and NodQ, may be physically associated.</text>
</comment>
<dbReference type="Gene3D" id="3.40.50.300">
    <property type="entry name" value="P-loop containing nucleotide triphosphate hydrolases"/>
    <property type="match status" value="2"/>
</dbReference>
<dbReference type="InterPro" id="IPR054696">
    <property type="entry name" value="GTP-eEF1A_C"/>
</dbReference>
<dbReference type="EC" id="2.7.7.4" evidence="14"/>
<keyword evidence="9 14" id="KW-0067">ATP-binding</keyword>
<dbReference type="SUPFAM" id="SSF50447">
    <property type="entry name" value="Translation proteins"/>
    <property type="match status" value="1"/>
</dbReference>
<dbReference type="NCBIfam" id="TIGR02034">
    <property type="entry name" value="CysN"/>
    <property type="match status" value="1"/>
</dbReference>
<protein>
    <recommendedName>
        <fullName evidence="14 15">Multifunctional fusion protein</fullName>
    </recommendedName>
    <domain>
        <recommendedName>
            <fullName evidence="14">Sulfate adenylyltransferase subunit 1</fullName>
            <ecNumber evidence="14">2.7.7.4</ecNumber>
        </recommendedName>
        <alternativeName>
            <fullName evidence="14">ATP-sulfurylase large subunit</fullName>
        </alternativeName>
        <alternativeName>
            <fullName evidence="14">Sulfate adenylate transferase</fullName>
            <shortName evidence="14">SAT</shortName>
        </alternativeName>
    </domain>
    <domain>
        <recommendedName>
            <fullName evidence="15">Adenylyl-sulfate kinase</fullName>
            <ecNumber evidence="15">2.7.1.25</ecNumber>
        </recommendedName>
        <alternativeName>
            <fullName evidence="15">APS kinase</fullName>
        </alternativeName>
        <alternativeName>
            <fullName evidence="15">ATP adenosine-5'-phosphosulfate 3'-phosphotransferase</fullName>
        </alternativeName>
        <alternativeName>
            <fullName evidence="15">Adenosine-5'-phosphosulfate kinase</fullName>
        </alternativeName>
    </domain>
</protein>
<dbReference type="PANTHER" id="PTHR23115">
    <property type="entry name" value="TRANSLATION FACTOR"/>
    <property type="match status" value="1"/>
</dbReference>
<feature type="binding site" evidence="14">
    <location>
        <begin position="120"/>
        <end position="124"/>
    </location>
    <ligand>
        <name>GTP</name>
        <dbReference type="ChEBI" id="CHEBI:37565"/>
    </ligand>
</feature>
<evidence type="ECO:0000256" key="14">
    <source>
        <dbReference type="HAMAP-Rule" id="MF_00062"/>
    </source>
</evidence>
<keyword evidence="11" id="KW-0511">Multifunctional enzyme</keyword>
<dbReference type="SUPFAM" id="SSF52540">
    <property type="entry name" value="P-loop containing nucleoside triphosphate hydrolases"/>
    <property type="match status" value="2"/>
</dbReference>
<evidence type="ECO:0000256" key="8">
    <source>
        <dbReference type="ARBA" id="ARBA00022741"/>
    </source>
</evidence>
<comment type="function">
    <text evidence="15">Catalyzes the synthesis of activated sulfate.</text>
</comment>
<keyword evidence="10 14" id="KW-0342">GTP-binding</keyword>
<organism evidence="17 18">
    <name type="scientific">Rhodocista pekingensis</name>
    <dbReference type="NCBI Taxonomy" id="201185"/>
    <lineage>
        <taxon>Bacteria</taxon>
        <taxon>Pseudomonadati</taxon>
        <taxon>Pseudomonadota</taxon>
        <taxon>Alphaproteobacteria</taxon>
        <taxon>Rhodospirillales</taxon>
        <taxon>Azospirillaceae</taxon>
        <taxon>Rhodocista</taxon>
    </lineage>
</organism>
<dbReference type="EMBL" id="JBHTCM010000010">
    <property type="protein sequence ID" value="MFC7333647.1"/>
    <property type="molecule type" value="Genomic_DNA"/>
</dbReference>
<dbReference type="InterPro" id="IPR041757">
    <property type="entry name" value="CysN_GTP-bd"/>
</dbReference>
<dbReference type="Proteomes" id="UP001596456">
    <property type="component" value="Unassembled WGS sequence"/>
</dbReference>
<dbReference type="PRINTS" id="PR00315">
    <property type="entry name" value="ELONGATNFCT"/>
</dbReference>
<comment type="caution">
    <text evidence="17">The sequence shown here is derived from an EMBL/GenBank/DDBJ whole genome shotgun (WGS) entry which is preliminary data.</text>
</comment>
<evidence type="ECO:0000256" key="2">
    <source>
        <dbReference type="ARBA" id="ARBA00002357"/>
    </source>
</evidence>
<dbReference type="InterPro" id="IPR011779">
    <property type="entry name" value="SO4_adenylTrfase_lsu"/>
</dbReference>
<dbReference type="CDD" id="cd04166">
    <property type="entry name" value="CysN_ATPS"/>
    <property type="match status" value="1"/>
</dbReference>
<comment type="pathway">
    <text evidence="15">Sulfur metabolism; hydrogen sulfide biosynthesis; sulfite from sulfate: step 2/3.</text>
</comment>
<dbReference type="HAMAP" id="MF_00065">
    <property type="entry name" value="Adenylyl_sulf_kinase"/>
    <property type="match status" value="1"/>
</dbReference>
<dbReference type="NCBIfam" id="NF003478">
    <property type="entry name" value="PRK05124.1"/>
    <property type="match status" value="1"/>
</dbReference>
<evidence type="ECO:0000313" key="18">
    <source>
        <dbReference type="Proteomes" id="UP001596456"/>
    </source>
</evidence>
<evidence type="ECO:0000313" key="17">
    <source>
        <dbReference type="EMBL" id="MFC7333647.1"/>
    </source>
</evidence>
<keyword evidence="7 14" id="KW-0548">Nucleotidyltransferase</keyword>
<dbReference type="CDD" id="cd04095">
    <property type="entry name" value="CysN_NoDQ_III"/>
    <property type="match status" value="1"/>
</dbReference>
<dbReference type="SUPFAM" id="SSF50465">
    <property type="entry name" value="EF-Tu/eEF-1alpha/eIF2-gamma C-terminal domain"/>
    <property type="match status" value="1"/>
</dbReference>
<evidence type="ECO:0000256" key="10">
    <source>
        <dbReference type="ARBA" id="ARBA00023134"/>
    </source>
</evidence>
<dbReference type="Pfam" id="PF22594">
    <property type="entry name" value="GTP-eEF1A_C"/>
    <property type="match status" value="1"/>
</dbReference>
<dbReference type="PROSITE" id="PS00301">
    <property type="entry name" value="G_TR_1"/>
    <property type="match status" value="1"/>
</dbReference>
<dbReference type="CDD" id="cd03695">
    <property type="entry name" value="CysN_NodQ_II"/>
    <property type="match status" value="1"/>
</dbReference>
<reference evidence="18" key="1">
    <citation type="journal article" date="2019" name="Int. J. Syst. Evol. Microbiol.">
        <title>The Global Catalogue of Microorganisms (GCM) 10K type strain sequencing project: providing services to taxonomists for standard genome sequencing and annotation.</title>
        <authorList>
            <consortium name="The Broad Institute Genomics Platform"/>
            <consortium name="The Broad Institute Genome Sequencing Center for Infectious Disease"/>
            <person name="Wu L."/>
            <person name="Ma J."/>
        </authorList>
    </citation>
    <scope>NUCLEOTIDE SEQUENCE [LARGE SCALE GENOMIC DNA]</scope>
    <source>
        <strain evidence="18">CGMCC 1.16275</strain>
    </source>
</reference>
<dbReference type="InterPro" id="IPR027417">
    <property type="entry name" value="P-loop_NTPase"/>
</dbReference>
<dbReference type="NCBIfam" id="NF003013">
    <property type="entry name" value="PRK03846.1"/>
    <property type="match status" value="1"/>
</dbReference>
<gene>
    <name evidence="14 17" type="primary">cysN</name>
    <name evidence="15" type="synonym">cysC</name>
    <name evidence="17" type="ORF">ACFQPS_10775</name>
</gene>
<evidence type="ECO:0000256" key="7">
    <source>
        <dbReference type="ARBA" id="ARBA00022695"/>
    </source>
</evidence>
<comment type="function">
    <text evidence="2">APS kinase catalyzes the synthesis of activated sulfate.</text>
</comment>
<evidence type="ECO:0000256" key="12">
    <source>
        <dbReference type="ARBA" id="ARBA00024872"/>
    </source>
</evidence>
<feature type="binding site" evidence="14">
    <location>
        <begin position="41"/>
        <end position="48"/>
    </location>
    <ligand>
        <name>GTP</name>
        <dbReference type="ChEBI" id="CHEBI:37565"/>
    </ligand>
</feature>
<keyword evidence="6 14" id="KW-0808">Transferase</keyword>
<comment type="subunit">
    <text evidence="14">Heterodimer composed of CysD, the smaller subunit, and CysN.</text>
</comment>
<evidence type="ECO:0000256" key="1">
    <source>
        <dbReference type="ARBA" id="ARBA00001823"/>
    </source>
</evidence>
<dbReference type="RefSeq" id="WP_377358858.1">
    <property type="nucleotide sequence ID" value="NZ_JBHTCM010000010.1"/>
</dbReference>
<evidence type="ECO:0000259" key="16">
    <source>
        <dbReference type="PROSITE" id="PS51722"/>
    </source>
</evidence>
<evidence type="ECO:0000256" key="4">
    <source>
        <dbReference type="ARBA" id="ARBA00007237"/>
    </source>
</evidence>
<keyword evidence="15" id="KW-0597">Phosphoprotein</keyword>
<keyword evidence="15" id="KW-0418">Kinase</keyword>
<dbReference type="InterPro" id="IPR044139">
    <property type="entry name" value="CysN_NoDQ_III"/>
</dbReference>
<dbReference type="InterPro" id="IPR059117">
    <property type="entry name" value="APS_kinase_dom"/>
</dbReference>
<dbReference type="InterPro" id="IPR009000">
    <property type="entry name" value="Transl_B-barrel_sf"/>
</dbReference>
<feature type="binding site" evidence="15">
    <location>
        <begin position="479"/>
        <end position="486"/>
    </location>
    <ligand>
        <name>ATP</name>
        <dbReference type="ChEBI" id="CHEBI:30616"/>
    </ligand>
</feature>
<dbReference type="InterPro" id="IPR000795">
    <property type="entry name" value="T_Tr_GTP-bd_dom"/>
</dbReference>
<dbReference type="Gene3D" id="2.40.30.10">
    <property type="entry name" value="Translation factors"/>
    <property type="match status" value="2"/>
</dbReference>
<comment type="similarity">
    <text evidence="3">In the C-terminal section; belongs to the APS kinase family.</text>
</comment>
<evidence type="ECO:0000256" key="15">
    <source>
        <dbReference type="HAMAP-Rule" id="MF_00065"/>
    </source>
</evidence>
<dbReference type="InterPro" id="IPR044138">
    <property type="entry name" value="CysN_II"/>
</dbReference>
<dbReference type="GO" id="GO:0004781">
    <property type="term" value="F:sulfate adenylyltransferase (ATP) activity"/>
    <property type="evidence" value="ECO:0007669"/>
    <property type="project" value="UniProtKB-EC"/>
</dbReference>
<evidence type="ECO:0000256" key="13">
    <source>
        <dbReference type="ARBA" id="ARBA00049370"/>
    </source>
</evidence>
<comment type="catalytic activity">
    <reaction evidence="1 15">
        <text>adenosine 5'-phosphosulfate + ATP = 3'-phosphoadenylyl sulfate + ADP + H(+)</text>
        <dbReference type="Rhea" id="RHEA:24152"/>
        <dbReference type="ChEBI" id="CHEBI:15378"/>
        <dbReference type="ChEBI" id="CHEBI:30616"/>
        <dbReference type="ChEBI" id="CHEBI:58243"/>
        <dbReference type="ChEBI" id="CHEBI:58339"/>
        <dbReference type="ChEBI" id="CHEBI:456216"/>
        <dbReference type="EC" id="2.7.1.25"/>
    </reaction>
</comment>
<comment type="similarity">
    <text evidence="4">In the N-terminal section; belongs to the TRAFAC class translation factor GTPase superfamily. Classic translation factor GTPase family. CysN/NodQ subfamily.</text>
</comment>
<dbReference type="Pfam" id="PF01583">
    <property type="entry name" value="APS_kinase"/>
    <property type="match status" value="1"/>
</dbReference>
<evidence type="ECO:0000256" key="3">
    <source>
        <dbReference type="ARBA" id="ARBA00005438"/>
    </source>
</evidence>
<comment type="catalytic activity">
    <reaction evidence="13 14">
        <text>sulfate + ATP + H(+) = adenosine 5'-phosphosulfate + diphosphate</text>
        <dbReference type="Rhea" id="RHEA:18133"/>
        <dbReference type="ChEBI" id="CHEBI:15378"/>
        <dbReference type="ChEBI" id="CHEBI:16189"/>
        <dbReference type="ChEBI" id="CHEBI:30616"/>
        <dbReference type="ChEBI" id="CHEBI:33019"/>
        <dbReference type="ChEBI" id="CHEBI:58243"/>
        <dbReference type="EC" id="2.7.7.4"/>
    </reaction>
</comment>
<dbReference type="NCBIfam" id="NF004035">
    <property type="entry name" value="PRK05506.1"/>
    <property type="match status" value="1"/>
</dbReference>